<reference evidence="3 4" key="1">
    <citation type="submission" date="2020-08" db="EMBL/GenBank/DDBJ databases">
        <title>Genomic Encyclopedia of Type Strains, Phase IV (KMG-IV): sequencing the most valuable type-strain genomes for metagenomic binning, comparative biology and taxonomic classification.</title>
        <authorList>
            <person name="Goeker M."/>
        </authorList>
    </citation>
    <scope>NUCLEOTIDE SEQUENCE [LARGE SCALE GENOMIC DNA]</scope>
    <source>
        <strain evidence="3 4">DSM 11099</strain>
    </source>
</reference>
<keyword evidence="4" id="KW-1185">Reference proteome</keyword>
<feature type="signal peptide" evidence="2">
    <location>
        <begin position="1"/>
        <end position="27"/>
    </location>
</feature>
<proteinExistence type="predicted"/>
<evidence type="ECO:0000313" key="4">
    <source>
        <dbReference type="Proteomes" id="UP000533306"/>
    </source>
</evidence>
<gene>
    <name evidence="3" type="ORF">HNR59_001732</name>
</gene>
<evidence type="ECO:0000256" key="2">
    <source>
        <dbReference type="SAM" id="SignalP"/>
    </source>
</evidence>
<accession>A0A7W9S1I4</accession>
<dbReference type="AlphaFoldDB" id="A0A7W9S1I4"/>
<evidence type="ECO:0000256" key="1">
    <source>
        <dbReference type="SAM" id="MobiDB-lite"/>
    </source>
</evidence>
<comment type="caution">
    <text evidence="3">The sequence shown here is derived from an EMBL/GenBank/DDBJ whole genome shotgun (WGS) entry which is preliminary data.</text>
</comment>
<dbReference type="Proteomes" id="UP000533306">
    <property type="component" value="Unassembled WGS sequence"/>
</dbReference>
<sequence length="128" mass="13715">MSNWVGRAVLSLVVALAMAFGSLLPHAAHPPSQNPTALATEAKRHVQPEVEMAEHGHSHEDGEEHEQAAGHSHGHNPADHSHETPTAPPASAPVVPALARTWVPMPPHVAHLGTSYRLERPPRRIVIA</sequence>
<organism evidence="3 4">
    <name type="scientific">Aquamicrobium lusatiense</name>
    <dbReference type="NCBI Taxonomy" id="89772"/>
    <lineage>
        <taxon>Bacteria</taxon>
        <taxon>Pseudomonadati</taxon>
        <taxon>Pseudomonadota</taxon>
        <taxon>Alphaproteobacteria</taxon>
        <taxon>Hyphomicrobiales</taxon>
        <taxon>Phyllobacteriaceae</taxon>
        <taxon>Aquamicrobium</taxon>
    </lineage>
</organism>
<feature type="chain" id="PRO_5030994744" description="Secreted protein" evidence="2">
    <location>
        <begin position="28"/>
        <end position="128"/>
    </location>
</feature>
<evidence type="ECO:0000313" key="3">
    <source>
        <dbReference type="EMBL" id="MBB6012387.1"/>
    </source>
</evidence>
<dbReference type="EMBL" id="JACHEU010000001">
    <property type="protein sequence ID" value="MBB6012387.1"/>
    <property type="molecule type" value="Genomic_DNA"/>
</dbReference>
<feature type="region of interest" description="Disordered" evidence="1">
    <location>
        <begin position="29"/>
        <end position="92"/>
    </location>
</feature>
<name>A0A7W9S1I4_9HYPH</name>
<evidence type="ECO:0008006" key="5">
    <source>
        <dbReference type="Google" id="ProtNLM"/>
    </source>
</evidence>
<feature type="compositionally biased region" description="Basic and acidic residues" evidence="1">
    <location>
        <begin position="41"/>
        <end position="68"/>
    </location>
</feature>
<keyword evidence="2" id="KW-0732">Signal</keyword>
<protein>
    <recommendedName>
        <fullName evidence="5">Secreted protein</fullName>
    </recommendedName>
</protein>
<dbReference type="RefSeq" id="WP_183828701.1">
    <property type="nucleotide sequence ID" value="NZ_JACHEU010000001.1"/>
</dbReference>